<dbReference type="Pfam" id="PF02163">
    <property type="entry name" value="Peptidase_M50"/>
    <property type="match status" value="1"/>
</dbReference>
<keyword evidence="5 12" id="KW-0812">Transmembrane</keyword>
<keyword evidence="4 14" id="KW-0645">Protease</keyword>
<evidence type="ECO:0000256" key="12">
    <source>
        <dbReference type="SAM" id="Phobius"/>
    </source>
</evidence>
<comment type="cofactor">
    <cofactor evidence="1">
        <name>Zn(2+)</name>
        <dbReference type="ChEBI" id="CHEBI:29105"/>
    </cofactor>
</comment>
<dbReference type="InterPro" id="IPR008915">
    <property type="entry name" value="Peptidase_M50"/>
</dbReference>
<keyword evidence="15" id="KW-1185">Reference proteome</keyword>
<accession>A0ABS6T0T2</accession>
<comment type="similarity">
    <text evidence="3">Belongs to the peptidase M50B family.</text>
</comment>
<evidence type="ECO:0000313" key="15">
    <source>
        <dbReference type="Proteomes" id="UP000756530"/>
    </source>
</evidence>
<keyword evidence="6" id="KW-0479">Metal-binding</keyword>
<evidence type="ECO:0000256" key="4">
    <source>
        <dbReference type="ARBA" id="ARBA00022670"/>
    </source>
</evidence>
<organism evidence="14 15">
    <name type="scientific">Maritimibacter dapengensis</name>
    <dbReference type="NCBI Taxonomy" id="2836868"/>
    <lineage>
        <taxon>Bacteria</taxon>
        <taxon>Pseudomonadati</taxon>
        <taxon>Pseudomonadota</taxon>
        <taxon>Alphaproteobacteria</taxon>
        <taxon>Rhodobacterales</taxon>
        <taxon>Roseobacteraceae</taxon>
        <taxon>Maritimibacter</taxon>
    </lineage>
</organism>
<comment type="subcellular location">
    <subcellularLocation>
        <location evidence="2">Membrane</location>
        <topology evidence="2">Multi-pass membrane protein</topology>
    </subcellularLocation>
</comment>
<evidence type="ECO:0000259" key="13">
    <source>
        <dbReference type="Pfam" id="PF02163"/>
    </source>
</evidence>
<evidence type="ECO:0000256" key="9">
    <source>
        <dbReference type="ARBA" id="ARBA00022989"/>
    </source>
</evidence>
<name>A0ABS6T0T2_9RHOB</name>
<keyword evidence="10" id="KW-0482">Metalloprotease</keyword>
<dbReference type="PANTHER" id="PTHR39188">
    <property type="entry name" value="MEMBRANE-ASSOCIATED ZINC METALLOPROTEASE M50B"/>
    <property type="match status" value="1"/>
</dbReference>
<sequence>MYAGIKRRDGTMFGDTTLFQFRALFGFQIEVRSSIIFLALIWMFASIGGGSQALFYSLVTFGILFVSIVLHELGHAWACKVQGIPVREVVVYGGGGYCLPGRAMSRREDEFVTAMGPAVTWALWAILSLIAPMTSGFLAYVLHTAAFLNLFLGIFNLMPVLPLDGGRLFRLVLLRFMRPQPATRIAGGVGLVVSAAWALWVLMALFGGGFFFLLFIPDFARHLQMLRHGH</sequence>
<dbReference type="GO" id="GO:0006508">
    <property type="term" value="P:proteolysis"/>
    <property type="evidence" value="ECO:0007669"/>
    <property type="project" value="UniProtKB-KW"/>
</dbReference>
<keyword evidence="8" id="KW-0862">Zinc</keyword>
<evidence type="ECO:0000313" key="14">
    <source>
        <dbReference type="EMBL" id="MBV7378844.1"/>
    </source>
</evidence>
<evidence type="ECO:0000256" key="10">
    <source>
        <dbReference type="ARBA" id="ARBA00023049"/>
    </source>
</evidence>
<keyword evidence="7" id="KW-0378">Hydrolase</keyword>
<keyword evidence="9 12" id="KW-1133">Transmembrane helix</keyword>
<evidence type="ECO:0000256" key="11">
    <source>
        <dbReference type="ARBA" id="ARBA00023136"/>
    </source>
</evidence>
<evidence type="ECO:0000256" key="3">
    <source>
        <dbReference type="ARBA" id="ARBA00007931"/>
    </source>
</evidence>
<gene>
    <name evidence="14" type="ORF">KJP28_07880</name>
</gene>
<dbReference type="GO" id="GO:0008233">
    <property type="term" value="F:peptidase activity"/>
    <property type="evidence" value="ECO:0007669"/>
    <property type="project" value="UniProtKB-KW"/>
</dbReference>
<dbReference type="PANTHER" id="PTHR39188:SF3">
    <property type="entry name" value="STAGE IV SPORULATION PROTEIN FB"/>
    <property type="match status" value="1"/>
</dbReference>
<evidence type="ECO:0000256" key="1">
    <source>
        <dbReference type="ARBA" id="ARBA00001947"/>
    </source>
</evidence>
<proteinExistence type="inferred from homology"/>
<dbReference type="EMBL" id="JAHUZE010000002">
    <property type="protein sequence ID" value="MBV7378844.1"/>
    <property type="molecule type" value="Genomic_DNA"/>
</dbReference>
<feature type="transmembrane region" description="Helical" evidence="12">
    <location>
        <begin position="111"/>
        <end position="131"/>
    </location>
</feature>
<comment type="caution">
    <text evidence="14">The sequence shown here is derived from an EMBL/GenBank/DDBJ whole genome shotgun (WGS) entry which is preliminary data.</text>
</comment>
<feature type="transmembrane region" description="Helical" evidence="12">
    <location>
        <begin position="53"/>
        <end position="70"/>
    </location>
</feature>
<protein>
    <submittedName>
        <fullName evidence="14">Site-2 protease family protein</fullName>
    </submittedName>
</protein>
<evidence type="ECO:0000256" key="7">
    <source>
        <dbReference type="ARBA" id="ARBA00022801"/>
    </source>
</evidence>
<feature type="domain" description="Peptidase M50" evidence="13">
    <location>
        <begin position="135"/>
        <end position="190"/>
    </location>
</feature>
<evidence type="ECO:0000256" key="8">
    <source>
        <dbReference type="ARBA" id="ARBA00022833"/>
    </source>
</evidence>
<evidence type="ECO:0000256" key="5">
    <source>
        <dbReference type="ARBA" id="ARBA00022692"/>
    </source>
</evidence>
<evidence type="ECO:0000256" key="6">
    <source>
        <dbReference type="ARBA" id="ARBA00022723"/>
    </source>
</evidence>
<feature type="transmembrane region" description="Helical" evidence="12">
    <location>
        <begin position="185"/>
        <end position="216"/>
    </location>
</feature>
<reference evidence="14 15" key="1">
    <citation type="submission" date="2021-05" db="EMBL/GenBank/DDBJ databases">
        <title>Culturable bacteria isolated from Daya Bay.</title>
        <authorList>
            <person name="Zheng W."/>
            <person name="Yu S."/>
            <person name="Huang Y."/>
        </authorList>
    </citation>
    <scope>NUCLEOTIDE SEQUENCE [LARGE SCALE GENOMIC DNA]</scope>
    <source>
        <strain evidence="14 15">DP4N28-5</strain>
    </source>
</reference>
<dbReference type="Proteomes" id="UP000756530">
    <property type="component" value="Unassembled WGS sequence"/>
</dbReference>
<dbReference type="RefSeq" id="WP_218392019.1">
    <property type="nucleotide sequence ID" value="NZ_JAHUZE010000002.1"/>
</dbReference>
<feature type="transmembrane region" description="Helical" evidence="12">
    <location>
        <begin position="137"/>
        <end position="164"/>
    </location>
</feature>
<feature type="transmembrane region" description="Helical" evidence="12">
    <location>
        <begin position="21"/>
        <end position="47"/>
    </location>
</feature>
<evidence type="ECO:0000256" key="2">
    <source>
        <dbReference type="ARBA" id="ARBA00004141"/>
    </source>
</evidence>
<keyword evidence="11 12" id="KW-0472">Membrane</keyword>